<dbReference type="WBParaSite" id="jg11410">
    <property type="protein sequence ID" value="jg11410"/>
    <property type="gene ID" value="jg11410"/>
</dbReference>
<evidence type="ECO:0000313" key="1">
    <source>
        <dbReference type="Proteomes" id="UP000887574"/>
    </source>
</evidence>
<sequence>MCLLYLVYAEQVKVKSRSNFFVFTHIKLTCKSTCKSTLPLTLTLTFGLDWPLEATVVIISLFAVKPKHKKIEEEDNVEKQLLGVIGRVESENDLYGETVAKRLERLPVSSTKLALPSTRLCMPTT</sequence>
<name>A0A915CRF5_9BILA</name>
<dbReference type="AlphaFoldDB" id="A0A915CRF5"/>
<evidence type="ECO:0000313" key="2">
    <source>
        <dbReference type="WBParaSite" id="jg11410"/>
    </source>
</evidence>
<keyword evidence="1" id="KW-1185">Reference proteome</keyword>
<organism evidence="1 2">
    <name type="scientific">Ditylenchus dipsaci</name>
    <dbReference type="NCBI Taxonomy" id="166011"/>
    <lineage>
        <taxon>Eukaryota</taxon>
        <taxon>Metazoa</taxon>
        <taxon>Ecdysozoa</taxon>
        <taxon>Nematoda</taxon>
        <taxon>Chromadorea</taxon>
        <taxon>Rhabditida</taxon>
        <taxon>Tylenchina</taxon>
        <taxon>Tylenchomorpha</taxon>
        <taxon>Sphaerularioidea</taxon>
        <taxon>Anguinidae</taxon>
        <taxon>Anguininae</taxon>
        <taxon>Ditylenchus</taxon>
    </lineage>
</organism>
<protein>
    <submittedName>
        <fullName evidence="2">Uncharacterized protein</fullName>
    </submittedName>
</protein>
<dbReference type="Proteomes" id="UP000887574">
    <property type="component" value="Unplaced"/>
</dbReference>
<proteinExistence type="predicted"/>
<accession>A0A915CRF5</accession>
<reference evidence="2" key="1">
    <citation type="submission" date="2022-11" db="UniProtKB">
        <authorList>
            <consortium name="WormBaseParasite"/>
        </authorList>
    </citation>
    <scope>IDENTIFICATION</scope>
</reference>